<evidence type="ECO:0000313" key="3">
    <source>
        <dbReference type="Proteomes" id="UP001324595"/>
    </source>
</evidence>
<dbReference type="RefSeq" id="WP_010929461.1">
    <property type="nucleotide sequence ID" value="NZ_AP019378.2"/>
</dbReference>
<proteinExistence type="predicted"/>
<comment type="caution">
    <text evidence="2">The sequence shown here is derived from an EMBL/GenBank/DDBJ whole genome shotgun (WGS) entry which is preliminary data.</text>
</comment>
<protein>
    <recommendedName>
        <fullName evidence="4">N-acetyltransferase YedL</fullName>
    </recommendedName>
</protein>
<reference evidence="2 3" key="1">
    <citation type="submission" date="2023-12" db="EMBL/GenBank/DDBJ databases">
        <title>Draft Genome Sequences of Bordetella parapertussis clinical Isolates from Colombia, 2023.</title>
        <authorList>
            <person name="Montilla E.A."/>
            <person name="Rojas F."/>
            <person name="Vargas M.N."/>
            <person name="Bonilla V."/>
            <person name="Duarte C."/>
        </authorList>
    </citation>
    <scope>NUCLEOTIDE SEQUENCE [LARGE SCALE GENOMIC DNA]</scope>
    <source>
        <strain evidence="2 3">320001806</strain>
    </source>
</reference>
<name>A0ABU5X7E4_BORPP</name>
<evidence type="ECO:0000313" key="2">
    <source>
        <dbReference type="EMBL" id="MEB2663638.1"/>
    </source>
</evidence>
<organism evidence="2 3">
    <name type="scientific">Bordetella parapertussis</name>
    <dbReference type="NCBI Taxonomy" id="519"/>
    <lineage>
        <taxon>Bacteria</taxon>
        <taxon>Pseudomonadati</taxon>
        <taxon>Pseudomonadota</taxon>
        <taxon>Betaproteobacteria</taxon>
        <taxon>Burkholderiales</taxon>
        <taxon>Alcaligenaceae</taxon>
        <taxon>Bordetella</taxon>
    </lineage>
</organism>
<dbReference type="GeneID" id="93206046"/>
<dbReference type="EMBL" id="JAXUBE010000029">
    <property type="protein sequence ID" value="MEB2663638.1"/>
    <property type="molecule type" value="Genomic_DNA"/>
</dbReference>
<sequence>MIDALAPFAWIGLAALIVLLPGLAMLFGRGGPRDEAGRRVFRLRPVRRLFGLLLLALAGVSGLLALSLVQFVRLTDDKPVAEVMVRQQGDGQFQLATRTPDQRMRDYTLYGDQWQIDAKVVRWRLPALLAGVPPLYRLERLSGRYQDTARERSAPRSVHALDDWPALDLAQVKRLVPNWLPFVDVQFGSAAYMPMFDGARYQVYLDPRGALFIRPADAATAERLKQLGW</sequence>
<evidence type="ECO:0000256" key="1">
    <source>
        <dbReference type="SAM" id="Phobius"/>
    </source>
</evidence>
<gene>
    <name evidence="2" type="ORF">U5T69_10580</name>
</gene>
<keyword evidence="3" id="KW-1185">Reference proteome</keyword>
<dbReference type="Proteomes" id="UP001324595">
    <property type="component" value="Unassembled WGS sequence"/>
</dbReference>
<keyword evidence="1" id="KW-0472">Membrane</keyword>
<accession>A0ABU5X7E4</accession>
<keyword evidence="1" id="KW-1133">Transmembrane helix</keyword>
<evidence type="ECO:0008006" key="4">
    <source>
        <dbReference type="Google" id="ProtNLM"/>
    </source>
</evidence>
<feature type="transmembrane region" description="Helical" evidence="1">
    <location>
        <begin position="6"/>
        <end position="28"/>
    </location>
</feature>
<feature type="transmembrane region" description="Helical" evidence="1">
    <location>
        <begin position="49"/>
        <end position="72"/>
    </location>
</feature>
<keyword evidence="1" id="KW-0812">Transmembrane</keyword>